<dbReference type="AlphaFoldDB" id="A0A7X9SRY6"/>
<dbReference type="SUPFAM" id="SSF69360">
    <property type="entry name" value="Cell wall binding repeat"/>
    <property type="match status" value="1"/>
</dbReference>
<evidence type="ECO:0008006" key="5">
    <source>
        <dbReference type="Google" id="ProtNLM"/>
    </source>
</evidence>
<evidence type="ECO:0000256" key="2">
    <source>
        <dbReference type="PROSITE-ProRule" id="PRU00591"/>
    </source>
</evidence>
<feature type="repeat" description="Cell wall-binding" evidence="2">
    <location>
        <begin position="166"/>
        <end position="185"/>
    </location>
</feature>
<name>A0A7X9SRY6_CLOBE</name>
<accession>A0A7X9SRY6</accession>
<dbReference type="Proteomes" id="UP000587880">
    <property type="component" value="Unassembled WGS sequence"/>
</dbReference>
<organism evidence="3 4">
    <name type="scientific">Clostridium beijerinckii</name>
    <name type="common">Clostridium MP</name>
    <dbReference type="NCBI Taxonomy" id="1520"/>
    <lineage>
        <taxon>Bacteria</taxon>
        <taxon>Bacillati</taxon>
        <taxon>Bacillota</taxon>
        <taxon>Clostridia</taxon>
        <taxon>Eubacteriales</taxon>
        <taxon>Clostridiaceae</taxon>
        <taxon>Clostridium</taxon>
    </lineage>
</organism>
<dbReference type="InterPro" id="IPR018337">
    <property type="entry name" value="Cell_wall/Cho-bd_repeat"/>
</dbReference>
<gene>
    <name evidence="3" type="ORF">HF849_18285</name>
</gene>
<dbReference type="Gene3D" id="2.10.270.10">
    <property type="entry name" value="Cholin Binding"/>
    <property type="match status" value="1"/>
</dbReference>
<dbReference type="PROSITE" id="PS51170">
    <property type="entry name" value="CW"/>
    <property type="match status" value="2"/>
</dbReference>
<comment type="caution">
    <text evidence="3">The sequence shown here is derived from an EMBL/GenBank/DDBJ whole genome shotgun (WGS) entry which is preliminary data.</text>
</comment>
<evidence type="ECO:0000313" key="4">
    <source>
        <dbReference type="Proteomes" id="UP000587880"/>
    </source>
</evidence>
<protein>
    <recommendedName>
        <fullName evidence="5">N-acetylmuramoyl-L-alanine amidase</fullName>
    </recommendedName>
</protein>
<sequence>MSKEAVKAVEASVVNNISTVIGATAEQPKEVVAADGTKLSVTAITKDGKSVGAVITAEAGSTRAVIPVDKTQAPVAAVYKYVPLLGKYIQVQDAVITADAVTLPVQANATYVASPVVMNTADTIKEGWVQVSNNWYMVNGTGDPLTGWQKDSVGWTYMSPSNGAMQTGWAQLGGTWYHLKNNGYMSTGWVKDGSTWYYCNSDGSMAANTEIDGYKLGANGAWIG</sequence>
<feature type="repeat" description="Cell wall-binding" evidence="2">
    <location>
        <begin position="186"/>
        <end position="205"/>
    </location>
</feature>
<evidence type="ECO:0000256" key="1">
    <source>
        <dbReference type="ARBA" id="ARBA00022737"/>
    </source>
</evidence>
<reference evidence="3 4" key="1">
    <citation type="submission" date="2020-04" db="EMBL/GenBank/DDBJ databases">
        <authorList>
            <person name="Hitch T.C.A."/>
            <person name="Wylensek D."/>
            <person name="Clavel T."/>
        </authorList>
    </citation>
    <scope>NUCLEOTIDE SEQUENCE [LARGE SCALE GENOMIC DNA]</scope>
    <source>
        <strain evidence="3 4">WB01_NA02</strain>
    </source>
</reference>
<evidence type="ECO:0000313" key="3">
    <source>
        <dbReference type="EMBL" id="NMF06658.1"/>
    </source>
</evidence>
<proteinExistence type="predicted"/>
<dbReference type="EMBL" id="JABAGD010000038">
    <property type="protein sequence ID" value="NMF06658.1"/>
    <property type="molecule type" value="Genomic_DNA"/>
</dbReference>
<dbReference type="Pfam" id="PF19127">
    <property type="entry name" value="Choline_bind_3"/>
    <property type="match status" value="1"/>
</dbReference>
<dbReference type="Pfam" id="PF01473">
    <property type="entry name" value="Choline_bind_1"/>
    <property type="match status" value="1"/>
</dbReference>
<keyword evidence="1" id="KW-0677">Repeat</keyword>